<gene>
    <name evidence="2" type="ORF">N4261_01960</name>
</gene>
<proteinExistence type="predicted"/>
<feature type="region of interest" description="Disordered" evidence="1">
    <location>
        <begin position="1"/>
        <end position="20"/>
    </location>
</feature>
<sequence length="46" mass="4963">MTPNSSIQLEVATQEQEAPRDEIRELSLQEVLAVAGGPQVTNDANI</sequence>
<feature type="compositionally biased region" description="Polar residues" evidence="1">
    <location>
        <begin position="1"/>
        <end position="16"/>
    </location>
</feature>
<reference evidence="2" key="1">
    <citation type="submission" date="2022-10" db="EMBL/GenBank/DDBJ databases">
        <title>Characterization and whole genome sequencing of a new Roseateles species, isolated from fresh water.</title>
        <authorList>
            <person name="Guliayeva D.Y."/>
            <person name="Akhremchuk A.E."/>
            <person name="Sikolenko M.A."/>
            <person name="Valentovich L.N."/>
            <person name="Sidarenka A.V."/>
        </authorList>
    </citation>
    <scope>NUCLEOTIDE SEQUENCE</scope>
    <source>
        <strain evidence="2">BIM B-1768</strain>
    </source>
</reference>
<name>A0ABY6B100_9BURK</name>
<dbReference type="Proteomes" id="UP001064933">
    <property type="component" value="Chromosome"/>
</dbReference>
<accession>A0ABY6B100</accession>
<dbReference type="EMBL" id="CP104562">
    <property type="protein sequence ID" value="UXH78730.1"/>
    <property type="molecule type" value="Genomic_DNA"/>
</dbReference>
<evidence type="ECO:0000256" key="1">
    <source>
        <dbReference type="SAM" id="MobiDB-lite"/>
    </source>
</evidence>
<dbReference type="RefSeq" id="WP_261758561.1">
    <property type="nucleotide sequence ID" value="NZ_CP104562.2"/>
</dbReference>
<organism evidence="2 3">
    <name type="scientific">Roseateles amylovorans</name>
    <dbReference type="NCBI Taxonomy" id="2978473"/>
    <lineage>
        <taxon>Bacteria</taxon>
        <taxon>Pseudomonadati</taxon>
        <taxon>Pseudomonadota</taxon>
        <taxon>Betaproteobacteria</taxon>
        <taxon>Burkholderiales</taxon>
        <taxon>Sphaerotilaceae</taxon>
        <taxon>Roseateles</taxon>
    </lineage>
</organism>
<evidence type="ECO:0008006" key="4">
    <source>
        <dbReference type="Google" id="ProtNLM"/>
    </source>
</evidence>
<evidence type="ECO:0000313" key="2">
    <source>
        <dbReference type="EMBL" id="UXH78730.1"/>
    </source>
</evidence>
<keyword evidence="3" id="KW-1185">Reference proteome</keyword>
<protein>
    <recommendedName>
        <fullName evidence="4">Bacteriocin</fullName>
    </recommendedName>
</protein>
<evidence type="ECO:0000313" key="3">
    <source>
        <dbReference type="Proteomes" id="UP001064933"/>
    </source>
</evidence>